<dbReference type="SUPFAM" id="SSF56003">
    <property type="entry name" value="Molybdenum cofactor-binding domain"/>
    <property type="match status" value="1"/>
</dbReference>
<name>A0A1M5Z680_9FIRM</name>
<evidence type="ECO:0000256" key="1">
    <source>
        <dbReference type="ARBA" id="ARBA00022505"/>
    </source>
</evidence>
<protein>
    <submittedName>
        <fullName evidence="4">Xanthine dehydrogenase molybdenum-binding subunit</fullName>
    </submittedName>
</protein>
<evidence type="ECO:0000313" key="5">
    <source>
        <dbReference type="Proteomes" id="UP000183954"/>
    </source>
</evidence>
<dbReference type="InterPro" id="IPR016208">
    <property type="entry name" value="Ald_Oxase/xanthine_DH-like"/>
</dbReference>
<accession>A0A1M5Z680</accession>
<keyword evidence="5" id="KW-1185">Reference proteome</keyword>
<dbReference type="InterPro" id="IPR036856">
    <property type="entry name" value="Ald_Oxase/Xan_DH_a/b_sf"/>
</dbReference>
<dbReference type="InterPro" id="IPR037165">
    <property type="entry name" value="AldOxase/xan_DH_Mopterin-bd_sf"/>
</dbReference>
<dbReference type="SMART" id="SM01008">
    <property type="entry name" value="Ald_Xan_dh_C"/>
    <property type="match status" value="1"/>
</dbReference>
<dbReference type="Pfam" id="PF02738">
    <property type="entry name" value="MoCoBD_1"/>
    <property type="match status" value="1"/>
</dbReference>
<evidence type="ECO:0000313" key="4">
    <source>
        <dbReference type="EMBL" id="SHI19752.1"/>
    </source>
</evidence>
<dbReference type="Gene3D" id="3.30.365.10">
    <property type="entry name" value="Aldehyde oxidase/xanthine dehydrogenase, molybdopterin binding domain"/>
    <property type="match status" value="4"/>
</dbReference>
<sequence length="761" mass="83131">MKDYRFIGKATTRKDALDIVTGKTKFINDLSFPNMLYAKVLRSPFPHALIKSIDTAKAMKLPGVKAVLTYKDIPDWMGGLPRHVRVLDSKVRYVGDAVALVAAETEEIGEEALRLIIVEYEPLPAVYDVEEAMQPEAPQLYEQFPGNVLPRGIRVFGPNPLQEVVIGDIDQGIAEADFIVEGTYSYENIPNPLPPESPGAIAVWEGEDTLTVWSASQGPHILKVALQKMMGSSNVRSMGSPVGGSYGSKYMSWQYVFPAAALAKATRRPVKICYGRAEQLAAFTVRLGSRIHGKVGMKMDGSVTFLEGDWFVNTGAFSEMAQGMVAVGCGEAQLMLKCANWNLKPKVVCTNRTASGQVRGFGGQELKCALVPILTLGMEKANIDPVDFFKKNYVKPGEGYYWRDGEWWVSKGIDFTNAIEEGARVFGWQEKWQGWLKPSSVEGTKRRGVGVGVHGNADVGEDVSEAFVRLDPDGKAIIYSGLAEHGTGQRSNICKMVAEILQIPLEWVSVTAADSSINPFEFGPVGSRGTYAIGSAVIEAAEKAKKQLFDLMAPKFKVTPEELETVNGMVYVKGKDEEKLPWIAGLGYHGTCLGRGRFQPDFTLPNFMMIFTEVEVDTETGKVDLIKVVSATDVGQIIDPPSLINQLNGCLGSAGIDSALFEETVLDTRLGRIMNPNMIDYKWRTFAELPEMEHAILETPFPSHRFHAIGVGEIAPSPGPSAVLMAVANAIGVRIYDYPLTPDKILSALGKMDTLKKGGRG</sequence>
<feature type="domain" description="Aldehyde oxidase/xanthine dehydrogenase a/b hammerhead" evidence="3">
    <location>
        <begin position="21"/>
        <end position="124"/>
    </location>
</feature>
<keyword evidence="1" id="KW-0500">Molybdenum</keyword>
<gene>
    <name evidence="4" type="ORF">SAMN02746098_02997</name>
</gene>
<dbReference type="InterPro" id="IPR008274">
    <property type="entry name" value="AldOxase/xan_DH_MoCoBD1"/>
</dbReference>
<dbReference type="SUPFAM" id="SSF54665">
    <property type="entry name" value="CO dehydrogenase molybdoprotein N-domain-like"/>
    <property type="match status" value="1"/>
</dbReference>
<dbReference type="EMBL" id="FQXJ01000010">
    <property type="protein sequence ID" value="SHI19752.1"/>
    <property type="molecule type" value="Genomic_DNA"/>
</dbReference>
<dbReference type="AlphaFoldDB" id="A0A1M5Z680"/>
<proteinExistence type="predicted"/>
<reference evidence="5" key="1">
    <citation type="submission" date="2016-11" db="EMBL/GenBank/DDBJ databases">
        <authorList>
            <person name="Varghese N."/>
            <person name="Submissions S."/>
        </authorList>
    </citation>
    <scope>NUCLEOTIDE SEQUENCE [LARGE SCALE GENOMIC DNA]</scope>
    <source>
        <strain evidence="5">DSM 15449</strain>
    </source>
</reference>
<dbReference type="STRING" id="1121420.SAMN02746098_02997"/>
<dbReference type="InterPro" id="IPR046867">
    <property type="entry name" value="AldOxase/xan_DH_MoCoBD2"/>
</dbReference>
<dbReference type="PANTHER" id="PTHR11908:SF132">
    <property type="entry name" value="ALDEHYDE OXIDASE 1-RELATED"/>
    <property type="match status" value="1"/>
</dbReference>
<dbReference type="Pfam" id="PF20256">
    <property type="entry name" value="MoCoBD_2"/>
    <property type="match status" value="1"/>
</dbReference>
<keyword evidence="2" id="KW-0560">Oxidoreductase</keyword>
<dbReference type="PANTHER" id="PTHR11908">
    <property type="entry name" value="XANTHINE DEHYDROGENASE"/>
    <property type="match status" value="1"/>
</dbReference>
<evidence type="ECO:0000256" key="2">
    <source>
        <dbReference type="ARBA" id="ARBA00023002"/>
    </source>
</evidence>
<dbReference type="Gene3D" id="3.90.1170.50">
    <property type="entry name" value="Aldehyde oxidase/xanthine dehydrogenase, a/b hammerhead"/>
    <property type="match status" value="1"/>
</dbReference>
<dbReference type="Proteomes" id="UP000183954">
    <property type="component" value="Unassembled WGS sequence"/>
</dbReference>
<dbReference type="Pfam" id="PF01315">
    <property type="entry name" value="Ald_Xan_dh_C"/>
    <property type="match status" value="1"/>
</dbReference>
<dbReference type="GO" id="GO:0016491">
    <property type="term" value="F:oxidoreductase activity"/>
    <property type="evidence" value="ECO:0007669"/>
    <property type="project" value="UniProtKB-KW"/>
</dbReference>
<dbReference type="InterPro" id="IPR000674">
    <property type="entry name" value="Ald_Oxase/Xan_DH_a/b"/>
</dbReference>
<organism evidence="4 5">
    <name type="scientific">Desulfosporosinus lacus DSM 15449</name>
    <dbReference type="NCBI Taxonomy" id="1121420"/>
    <lineage>
        <taxon>Bacteria</taxon>
        <taxon>Bacillati</taxon>
        <taxon>Bacillota</taxon>
        <taxon>Clostridia</taxon>
        <taxon>Eubacteriales</taxon>
        <taxon>Desulfitobacteriaceae</taxon>
        <taxon>Desulfosporosinus</taxon>
    </lineage>
</organism>
<dbReference type="GO" id="GO:0005506">
    <property type="term" value="F:iron ion binding"/>
    <property type="evidence" value="ECO:0007669"/>
    <property type="project" value="InterPro"/>
</dbReference>
<evidence type="ECO:0000259" key="3">
    <source>
        <dbReference type="SMART" id="SM01008"/>
    </source>
</evidence>
<dbReference type="RefSeq" id="WP_073030526.1">
    <property type="nucleotide sequence ID" value="NZ_FQXJ01000010.1"/>
</dbReference>
<dbReference type="OrthoDB" id="9759099at2"/>